<evidence type="ECO:0000256" key="3">
    <source>
        <dbReference type="ARBA" id="ARBA00023163"/>
    </source>
</evidence>
<comment type="caution">
    <text evidence="5">The sequence shown here is derived from an EMBL/GenBank/DDBJ whole genome shotgun (WGS) entry which is preliminary data.</text>
</comment>
<dbReference type="InterPro" id="IPR036390">
    <property type="entry name" value="WH_DNA-bd_sf"/>
</dbReference>
<dbReference type="SUPFAM" id="SSF48008">
    <property type="entry name" value="GntR ligand-binding domain-like"/>
    <property type="match status" value="1"/>
</dbReference>
<gene>
    <name evidence="5" type="primary">nanR</name>
    <name evidence="5" type="ORF">WKW77_31065</name>
</gene>
<keyword evidence="1" id="KW-0805">Transcription regulation</keyword>
<protein>
    <submittedName>
        <fullName evidence="5">Transcriptional regulator NanR</fullName>
    </submittedName>
</protein>
<dbReference type="PANTHER" id="PTHR43537">
    <property type="entry name" value="TRANSCRIPTIONAL REGULATOR, GNTR FAMILY"/>
    <property type="match status" value="1"/>
</dbReference>
<dbReference type="SUPFAM" id="SSF46785">
    <property type="entry name" value="Winged helix' DNA-binding domain"/>
    <property type="match status" value="1"/>
</dbReference>
<evidence type="ECO:0000259" key="4">
    <source>
        <dbReference type="PROSITE" id="PS50949"/>
    </source>
</evidence>
<evidence type="ECO:0000256" key="1">
    <source>
        <dbReference type="ARBA" id="ARBA00023015"/>
    </source>
</evidence>
<accession>A0ABU8VR93</accession>
<dbReference type="InterPro" id="IPR008920">
    <property type="entry name" value="TF_FadR/GntR_C"/>
</dbReference>
<dbReference type="PRINTS" id="PR00035">
    <property type="entry name" value="HTHGNTR"/>
</dbReference>
<keyword evidence="3" id="KW-0804">Transcription</keyword>
<evidence type="ECO:0000313" key="5">
    <source>
        <dbReference type="EMBL" id="MEJ8815540.1"/>
    </source>
</evidence>
<dbReference type="InterPro" id="IPR000524">
    <property type="entry name" value="Tscrpt_reg_HTH_GntR"/>
</dbReference>
<dbReference type="NCBIfam" id="NF003011">
    <property type="entry name" value="PRK03837.1"/>
    <property type="match status" value="1"/>
</dbReference>
<dbReference type="InterPro" id="IPR036388">
    <property type="entry name" value="WH-like_DNA-bd_sf"/>
</dbReference>
<dbReference type="Gene3D" id="1.20.120.530">
    <property type="entry name" value="GntR ligand-binding domain-like"/>
    <property type="match status" value="1"/>
</dbReference>
<keyword evidence="6" id="KW-1185">Reference proteome</keyword>
<dbReference type="Pfam" id="PF00392">
    <property type="entry name" value="GntR"/>
    <property type="match status" value="1"/>
</dbReference>
<proteinExistence type="predicted"/>
<keyword evidence="2" id="KW-0238">DNA-binding</keyword>
<evidence type="ECO:0000313" key="6">
    <source>
        <dbReference type="Proteomes" id="UP001365846"/>
    </source>
</evidence>
<dbReference type="PANTHER" id="PTHR43537:SF5">
    <property type="entry name" value="UXU OPERON TRANSCRIPTIONAL REGULATOR"/>
    <property type="match status" value="1"/>
</dbReference>
<organism evidence="5 6">
    <name type="scientific">Variovorax ureilyticus</name>
    <dbReference type="NCBI Taxonomy" id="1836198"/>
    <lineage>
        <taxon>Bacteria</taxon>
        <taxon>Pseudomonadati</taxon>
        <taxon>Pseudomonadota</taxon>
        <taxon>Betaproteobacteria</taxon>
        <taxon>Burkholderiales</taxon>
        <taxon>Comamonadaceae</taxon>
        <taxon>Variovorax</taxon>
    </lineage>
</organism>
<dbReference type="SMART" id="SM00345">
    <property type="entry name" value="HTH_GNTR"/>
    <property type="match status" value="1"/>
</dbReference>
<dbReference type="Gene3D" id="1.10.10.10">
    <property type="entry name" value="Winged helix-like DNA-binding domain superfamily/Winged helix DNA-binding domain"/>
    <property type="match status" value="1"/>
</dbReference>
<dbReference type="InterPro" id="IPR011711">
    <property type="entry name" value="GntR_C"/>
</dbReference>
<dbReference type="PROSITE" id="PS50949">
    <property type="entry name" value="HTH_GNTR"/>
    <property type="match status" value="1"/>
</dbReference>
<reference evidence="5 6" key="1">
    <citation type="submission" date="2024-03" db="EMBL/GenBank/DDBJ databases">
        <title>Novel species of the genus Variovorax.</title>
        <authorList>
            <person name="Liu Q."/>
            <person name="Xin Y.-H."/>
        </authorList>
    </citation>
    <scope>NUCLEOTIDE SEQUENCE [LARGE SCALE GENOMIC DNA]</scope>
    <source>
        <strain evidence="5 6">KACC 18899</strain>
    </source>
</reference>
<dbReference type="CDD" id="cd07377">
    <property type="entry name" value="WHTH_GntR"/>
    <property type="match status" value="1"/>
</dbReference>
<dbReference type="Pfam" id="PF07729">
    <property type="entry name" value="FCD"/>
    <property type="match status" value="1"/>
</dbReference>
<dbReference type="SMART" id="SM00895">
    <property type="entry name" value="FCD"/>
    <property type="match status" value="1"/>
</dbReference>
<evidence type="ECO:0000256" key="2">
    <source>
        <dbReference type="ARBA" id="ARBA00023125"/>
    </source>
</evidence>
<name>A0ABU8VR93_9BURK</name>
<dbReference type="EMBL" id="JBBKZU010000021">
    <property type="protein sequence ID" value="MEJ8815540.1"/>
    <property type="molecule type" value="Genomic_DNA"/>
</dbReference>
<dbReference type="RefSeq" id="WP_340360745.1">
    <property type="nucleotide sequence ID" value="NZ_JBBKZU010000021.1"/>
</dbReference>
<dbReference type="Proteomes" id="UP001365846">
    <property type="component" value="Unassembled WGS sequence"/>
</dbReference>
<sequence>MTKLLLPQQSPVRRRKIYEEIVDRLEVMMLDGTLSPGDVLPAERELMESFQVGRSSIREALFALQRMGLISIRNGERAYVTKPSADAVVNELGGVVKHLLARPEGARDLQRARAMHEVSLARYAARHATEEDLQALKAALDANREAMGNVTAFTRTDVQFHLVLAKIPNNSIFTSLHSALAAWLSEQRTTSLQVAGADEAAYEAHEAIYRAISSRDPDAAERAMQGHLEEVGAYYWHGRGKESGDK</sequence>
<feature type="domain" description="HTH gntR-type" evidence="4">
    <location>
        <begin position="15"/>
        <end position="83"/>
    </location>
</feature>